<dbReference type="Pfam" id="PF13276">
    <property type="entry name" value="HTH_21"/>
    <property type="match status" value="1"/>
</dbReference>
<dbReference type="GO" id="GO:0015074">
    <property type="term" value="P:DNA integration"/>
    <property type="evidence" value="ECO:0007669"/>
    <property type="project" value="InterPro"/>
</dbReference>
<dbReference type="GO" id="GO:0003677">
    <property type="term" value="F:DNA binding"/>
    <property type="evidence" value="ECO:0007669"/>
    <property type="project" value="InterPro"/>
</dbReference>
<dbReference type="KEGG" id="fes:HER31_01980"/>
<name>A0A6H1U9R9_9GAMM</name>
<dbReference type="InterPro" id="IPR025948">
    <property type="entry name" value="HTH-like_dom"/>
</dbReference>
<feature type="domain" description="Integrase catalytic" evidence="2">
    <location>
        <begin position="221"/>
        <end position="384"/>
    </location>
</feature>
<dbReference type="InterPro" id="IPR002514">
    <property type="entry name" value="Transposase_8"/>
</dbReference>
<dbReference type="InterPro" id="IPR036397">
    <property type="entry name" value="RNaseH_sf"/>
</dbReference>
<dbReference type="Pfam" id="PF00665">
    <property type="entry name" value="rve"/>
    <property type="match status" value="1"/>
</dbReference>
<proteinExistence type="inferred from homology"/>
<dbReference type="RefSeq" id="WP_168659035.1">
    <property type="nucleotide sequence ID" value="NZ_CP051180.1"/>
</dbReference>
<keyword evidence="4" id="KW-1185">Reference proteome</keyword>
<evidence type="ECO:0000256" key="1">
    <source>
        <dbReference type="ARBA" id="ARBA00009964"/>
    </source>
</evidence>
<dbReference type="Pfam" id="PF01527">
    <property type="entry name" value="HTH_Tnp_1"/>
    <property type="match status" value="1"/>
</dbReference>
<dbReference type="EMBL" id="CP051180">
    <property type="protein sequence ID" value="QIZ75774.1"/>
    <property type="molecule type" value="Genomic_DNA"/>
</dbReference>
<dbReference type="Pfam" id="PF13333">
    <property type="entry name" value="rve_2"/>
    <property type="match status" value="1"/>
</dbReference>
<dbReference type="InterPro" id="IPR012337">
    <property type="entry name" value="RNaseH-like_sf"/>
</dbReference>
<evidence type="ECO:0000259" key="2">
    <source>
        <dbReference type="PROSITE" id="PS50994"/>
    </source>
</evidence>
<comment type="similarity">
    <text evidence="1">Belongs to the transposase 8 family.</text>
</comment>
<dbReference type="Gene3D" id="3.30.420.10">
    <property type="entry name" value="Ribonuclease H-like superfamily/Ribonuclease H"/>
    <property type="match status" value="1"/>
</dbReference>
<dbReference type="InterPro" id="IPR048020">
    <property type="entry name" value="Transpos_IS3"/>
</dbReference>
<dbReference type="NCBIfam" id="NF033516">
    <property type="entry name" value="transpos_IS3"/>
    <property type="match status" value="1"/>
</dbReference>
<dbReference type="InterPro" id="IPR009057">
    <property type="entry name" value="Homeodomain-like_sf"/>
</dbReference>
<organism evidence="3 4">
    <name type="scientific">Ferrimonas lipolytica</name>
    <dbReference type="NCBI Taxonomy" id="2724191"/>
    <lineage>
        <taxon>Bacteria</taxon>
        <taxon>Pseudomonadati</taxon>
        <taxon>Pseudomonadota</taxon>
        <taxon>Gammaproteobacteria</taxon>
        <taxon>Alteromonadales</taxon>
        <taxon>Ferrimonadaceae</taxon>
        <taxon>Ferrimonas</taxon>
    </lineage>
</organism>
<dbReference type="PANTHER" id="PTHR46889:SF4">
    <property type="entry name" value="TRANSPOSASE INSO FOR INSERTION SEQUENCE ELEMENT IS911B-RELATED"/>
    <property type="match status" value="1"/>
</dbReference>
<dbReference type="GO" id="GO:0006313">
    <property type="term" value="P:DNA transposition"/>
    <property type="evidence" value="ECO:0007669"/>
    <property type="project" value="InterPro"/>
</dbReference>
<dbReference type="InterPro" id="IPR001584">
    <property type="entry name" value="Integrase_cat-core"/>
</dbReference>
<evidence type="ECO:0000313" key="4">
    <source>
        <dbReference type="Proteomes" id="UP000501602"/>
    </source>
</evidence>
<dbReference type="PROSITE" id="PS50994">
    <property type="entry name" value="INTEGRASE"/>
    <property type="match status" value="1"/>
</dbReference>
<gene>
    <name evidence="3" type="ORF">HER31_01980</name>
</gene>
<evidence type="ECO:0000313" key="3">
    <source>
        <dbReference type="EMBL" id="QIZ75774.1"/>
    </source>
</evidence>
<dbReference type="AlphaFoldDB" id="A0A6H1U9R9"/>
<dbReference type="SUPFAM" id="SSF46689">
    <property type="entry name" value="Homeodomain-like"/>
    <property type="match status" value="1"/>
</dbReference>
<dbReference type="Proteomes" id="UP000501602">
    <property type="component" value="Chromosome"/>
</dbReference>
<accession>A0A6H1U9R9</accession>
<dbReference type="GO" id="GO:0004803">
    <property type="term" value="F:transposase activity"/>
    <property type="evidence" value="ECO:0007669"/>
    <property type="project" value="InterPro"/>
</dbReference>
<sequence length="390" mass="44676">MRCSITKRQRRTFSAEFKVDAACLVLDQGYSIPEAARSLDVGETALRRWVEQLKLERGGTTPTVKALTPEQRKIQELEARINRLEREKSIPKKGHSSLDVGRTRTFSLIDQLREHEPVNILCDLFDVPTSCYYDFKQRKPNAGRIQLASRIKELFNASRGSAGSRALVSMLREAGTKIGRFKVRKLMQEAGLASKQPGSHRYKVAKAERPDIPNLLKREFSVAAPNQVWCGDITYIWSGNKWCYLAVVIDLYSRRVVGWALSDKPDAELAAKALDMAWEQRGRPAGVMFHSDQGCQYGSRKFRQRLWRYRMTQSMSRRGNCWDNAPMERLFRSLKTEWVPATGYLTMNQARKDISYYLMDYYNRQRPHQANDGLSPVTAENRLKAVSGIG</sequence>
<reference evidence="3 4" key="1">
    <citation type="submission" date="2020-04" db="EMBL/GenBank/DDBJ databases">
        <title>Ferrimonas sp. S7 isolated from sea water.</title>
        <authorList>
            <person name="Bae S.S."/>
            <person name="Baek K."/>
        </authorList>
    </citation>
    <scope>NUCLEOTIDE SEQUENCE [LARGE SCALE GENOMIC DNA]</scope>
    <source>
        <strain evidence="3 4">S7</strain>
    </source>
</reference>
<dbReference type="SUPFAM" id="SSF53098">
    <property type="entry name" value="Ribonuclease H-like"/>
    <property type="match status" value="1"/>
</dbReference>
<dbReference type="PANTHER" id="PTHR46889">
    <property type="entry name" value="TRANSPOSASE INSF FOR INSERTION SEQUENCE IS3B-RELATED"/>
    <property type="match status" value="1"/>
</dbReference>
<dbReference type="Gene3D" id="1.10.10.60">
    <property type="entry name" value="Homeodomain-like"/>
    <property type="match status" value="1"/>
</dbReference>
<protein>
    <submittedName>
        <fullName evidence="3">IS3 family transposase</fullName>
    </submittedName>
</protein>
<dbReference type="InterPro" id="IPR050900">
    <property type="entry name" value="Transposase_IS3/IS150/IS904"/>
</dbReference>